<protein>
    <submittedName>
        <fullName evidence="5">MurNAc alpha-1-phosphate uridylyltransferase</fullName>
    </submittedName>
</protein>
<dbReference type="EMBL" id="FQUE01000003">
    <property type="protein sequence ID" value="SHF07048.1"/>
    <property type="molecule type" value="Genomic_DNA"/>
</dbReference>
<dbReference type="Gene3D" id="3.90.550.10">
    <property type="entry name" value="Spore Coat Polysaccharide Biosynthesis Protein SpsA, Chain A"/>
    <property type="match status" value="1"/>
</dbReference>
<dbReference type="InterPro" id="IPR025877">
    <property type="entry name" value="MobA-like_NTP_Trfase"/>
</dbReference>
<gene>
    <name evidence="5" type="ORF">SAMN05444339_103184</name>
</gene>
<dbReference type="Pfam" id="PF12804">
    <property type="entry name" value="NTP_transf_3"/>
    <property type="match status" value="1"/>
</dbReference>
<reference evidence="6" key="1">
    <citation type="submission" date="2016-11" db="EMBL/GenBank/DDBJ databases">
        <authorList>
            <person name="Varghese N."/>
            <person name="Submissions S."/>
        </authorList>
    </citation>
    <scope>NUCLEOTIDE SEQUENCE [LARGE SCALE GENOMIC DNA]</scope>
    <source>
        <strain evidence="6">DSM 29326</strain>
    </source>
</reference>
<dbReference type="RefSeq" id="WP_072856852.1">
    <property type="nucleotide sequence ID" value="NZ_FQUE01000003.1"/>
</dbReference>
<keyword evidence="3" id="KW-0460">Magnesium</keyword>
<keyword evidence="1 5" id="KW-0808">Transferase</keyword>
<dbReference type="InterPro" id="IPR029044">
    <property type="entry name" value="Nucleotide-diphossugar_trans"/>
</dbReference>
<dbReference type="AlphaFoldDB" id="A0A1M4YN14"/>
<evidence type="ECO:0000313" key="5">
    <source>
        <dbReference type="EMBL" id="SHF07048.1"/>
    </source>
</evidence>
<dbReference type="PANTHER" id="PTHR43584:SF8">
    <property type="entry name" value="N-ACETYLMURAMATE ALPHA-1-PHOSPHATE URIDYLYLTRANSFERASE"/>
    <property type="match status" value="1"/>
</dbReference>
<dbReference type="STRING" id="366533.SAMN05444339_103184"/>
<dbReference type="Proteomes" id="UP000183987">
    <property type="component" value="Unassembled WGS sequence"/>
</dbReference>
<evidence type="ECO:0000256" key="2">
    <source>
        <dbReference type="ARBA" id="ARBA00022695"/>
    </source>
</evidence>
<keyword evidence="2 5" id="KW-0548">Nucleotidyltransferase</keyword>
<evidence type="ECO:0000259" key="4">
    <source>
        <dbReference type="Pfam" id="PF12804"/>
    </source>
</evidence>
<dbReference type="GO" id="GO:0016779">
    <property type="term" value="F:nucleotidyltransferase activity"/>
    <property type="evidence" value="ECO:0007669"/>
    <property type="project" value="UniProtKB-KW"/>
</dbReference>
<dbReference type="OrthoDB" id="9788272at2"/>
<keyword evidence="6" id="KW-1185">Reference proteome</keyword>
<organism evidence="5 6">
    <name type="scientific">Loktanella atrilutea</name>
    <dbReference type="NCBI Taxonomy" id="366533"/>
    <lineage>
        <taxon>Bacteria</taxon>
        <taxon>Pseudomonadati</taxon>
        <taxon>Pseudomonadota</taxon>
        <taxon>Alphaproteobacteria</taxon>
        <taxon>Rhodobacterales</taxon>
        <taxon>Roseobacteraceae</taxon>
        <taxon>Loktanella</taxon>
    </lineage>
</organism>
<feature type="domain" description="MobA-like NTP transferase" evidence="4">
    <location>
        <begin position="9"/>
        <end position="129"/>
    </location>
</feature>
<dbReference type="InterPro" id="IPR050065">
    <property type="entry name" value="GlmU-like"/>
</dbReference>
<dbReference type="SUPFAM" id="SSF53448">
    <property type="entry name" value="Nucleotide-diphospho-sugar transferases"/>
    <property type="match status" value="1"/>
</dbReference>
<proteinExistence type="predicted"/>
<evidence type="ECO:0000256" key="1">
    <source>
        <dbReference type="ARBA" id="ARBA00022679"/>
    </source>
</evidence>
<dbReference type="PANTHER" id="PTHR43584">
    <property type="entry name" value="NUCLEOTIDYL TRANSFERASE"/>
    <property type="match status" value="1"/>
</dbReference>
<accession>A0A1M4YN14</accession>
<sequence length="227" mass="24708">MTERFPVMLFAAGRGTRMAPLSDDRPKPLIVVDDRTLLDHALDQTNLPCISRRVVNVNYLGDMVRLHLKGRDVAISAEDPVLETGGGLRHALPLLGDGPVMTMNTDAVWKGPNPLAVLAQAWQPEMEGLLLLVPPAQVKCHTGRGDFSLGDDGRLNRAPDLIYTGAQIIRTERLKEIGDKVFSLNALWNIMAETGGLRGVTYSGQWCDVGRPDSIPVAEAMLHAADV</sequence>
<evidence type="ECO:0000256" key="3">
    <source>
        <dbReference type="ARBA" id="ARBA00022842"/>
    </source>
</evidence>
<dbReference type="CDD" id="cd06422">
    <property type="entry name" value="NTP_transferase_like_1"/>
    <property type="match status" value="1"/>
</dbReference>
<name>A0A1M4YN14_LOKAT</name>
<evidence type="ECO:0000313" key="6">
    <source>
        <dbReference type="Proteomes" id="UP000183987"/>
    </source>
</evidence>